<feature type="domain" description="TonB-dependent receptor-like beta-barrel" evidence="9">
    <location>
        <begin position="201"/>
        <end position="582"/>
    </location>
</feature>
<evidence type="ECO:0000256" key="8">
    <source>
        <dbReference type="ARBA" id="ARBA00023237"/>
    </source>
</evidence>
<reference evidence="11" key="1">
    <citation type="submission" date="2018-06" db="EMBL/GenBank/DDBJ databases">
        <authorList>
            <person name="Zhirakovskaya E."/>
        </authorList>
    </citation>
    <scope>NUCLEOTIDE SEQUENCE</scope>
</reference>
<dbReference type="Pfam" id="PF00593">
    <property type="entry name" value="TonB_dep_Rec_b-barrel"/>
    <property type="match status" value="1"/>
</dbReference>
<organism evidence="11">
    <name type="scientific">hydrothermal vent metagenome</name>
    <dbReference type="NCBI Taxonomy" id="652676"/>
    <lineage>
        <taxon>unclassified sequences</taxon>
        <taxon>metagenomes</taxon>
        <taxon>ecological metagenomes</taxon>
    </lineage>
</organism>
<dbReference type="CDD" id="cd01347">
    <property type="entry name" value="ligand_gated_channel"/>
    <property type="match status" value="1"/>
</dbReference>
<sequence length="611" mass="67729">MNNYLFIPAVIGLSYPLTGIADTKINEEPSDSSPIIVTASRTSETLDDTLASVSVITRDDIEKSSARSVADLLRLQAGIDISRTGGPAASTNVFLRGTNSNHTLFLVDGMRVSSATTGTFSFEQMNLSNIERIEIVRGPRASQYGSDAIGGIIQIFTRKNEGHHARIGVGSFGTKEASAGIRVGKEVTFRLNASHEEADGFSATNPDAGFFYNADLDAYKKSNVSADLAIPLGKSMNLSFKAWASDSEVEFDQGTTNGEQQDIVSKFDQQINNTWSQVLSVGYNNQKLETVSAFPSDISTKRKMIDWQNDFVLSDSFLLLVGLSRYEDQAKNINNSDQSVVFDEKIDNNGIFTNLSYRGSVHDFLFSLRGDDHSTFGSATTGLASWGMAISPSLRFTTSLSNGFRAPTINELFHPGFFFGFAGNPDLKPETSDGGELSLRWKSNNVGRLNVTYFHNNIDNLISYTGTNFQAENISSATTKGFEIEHSWQHAKWSVNTNATIQKAYDNDTREDLIRRPREKLTIATTHNYNQDVSASLEVIYSSERLDGFGSNKFDLPGYTLFNLSSRIKLDKHVWLDMRFDNITNKQYEFARGFNTTDRSFYFGVSYDLSK</sequence>
<dbReference type="Pfam" id="PF07715">
    <property type="entry name" value="Plug"/>
    <property type="match status" value="1"/>
</dbReference>
<keyword evidence="6" id="KW-0798">TonB box</keyword>
<proteinExistence type="predicted"/>
<evidence type="ECO:0000256" key="3">
    <source>
        <dbReference type="ARBA" id="ARBA00022692"/>
    </source>
</evidence>
<protein>
    <submittedName>
        <fullName evidence="11">Outer membrane vitamin B12 receptor BtuB</fullName>
    </submittedName>
</protein>
<evidence type="ECO:0000259" key="10">
    <source>
        <dbReference type="Pfam" id="PF07715"/>
    </source>
</evidence>
<accession>A0A3B0ZIJ1</accession>
<dbReference type="EMBL" id="UOFR01000012">
    <property type="protein sequence ID" value="VAW91481.1"/>
    <property type="molecule type" value="Genomic_DNA"/>
</dbReference>
<dbReference type="InterPro" id="IPR000531">
    <property type="entry name" value="Beta-barrel_TonB"/>
</dbReference>
<dbReference type="InterPro" id="IPR036942">
    <property type="entry name" value="Beta-barrel_TonB_sf"/>
</dbReference>
<evidence type="ECO:0000256" key="7">
    <source>
        <dbReference type="ARBA" id="ARBA00023136"/>
    </source>
</evidence>
<keyword evidence="3" id="KW-0812">Transmembrane</keyword>
<evidence type="ECO:0000256" key="2">
    <source>
        <dbReference type="ARBA" id="ARBA00022448"/>
    </source>
</evidence>
<dbReference type="InterPro" id="IPR037066">
    <property type="entry name" value="Plug_dom_sf"/>
</dbReference>
<dbReference type="PANTHER" id="PTHR30069:SF53">
    <property type="entry name" value="COLICIN I RECEPTOR-RELATED"/>
    <property type="match status" value="1"/>
</dbReference>
<keyword evidence="8" id="KW-0998">Cell outer membrane</keyword>
<keyword evidence="4" id="KW-0732">Signal</keyword>
<keyword evidence="2" id="KW-0813">Transport</keyword>
<dbReference type="GO" id="GO:0015889">
    <property type="term" value="P:cobalamin transport"/>
    <property type="evidence" value="ECO:0007669"/>
    <property type="project" value="TreeGrafter"/>
</dbReference>
<evidence type="ECO:0000256" key="4">
    <source>
        <dbReference type="ARBA" id="ARBA00022729"/>
    </source>
</evidence>
<evidence type="ECO:0000256" key="1">
    <source>
        <dbReference type="ARBA" id="ARBA00004571"/>
    </source>
</evidence>
<evidence type="ECO:0000256" key="6">
    <source>
        <dbReference type="ARBA" id="ARBA00023077"/>
    </source>
</evidence>
<dbReference type="GO" id="GO:0006811">
    <property type="term" value="P:monoatomic ion transport"/>
    <property type="evidence" value="ECO:0007669"/>
    <property type="project" value="UniProtKB-KW"/>
</dbReference>
<keyword evidence="11" id="KW-0675">Receptor</keyword>
<dbReference type="InterPro" id="IPR039426">
    <property type="entry name" value="TonB-dep_rcpt-like"/>
</dbReference>
<dbReference type="GO" id="GO:0009279">
    <property type="term" value="C:cell outer membrane"/>
    <property type="evidence" value="ECO:0007669"/>
    <property type="project" value="UniProtKB-SubCell"/>
</dbReference>
<evidence type="ECO:0000313" key="11">
    <source>
        <dbReference type="EMBL" id="VAW91481.1"/>
    </source>
</evidence>
<dbReference type="SUPFAM" id="SSF56935">
    <property type="entry name" value="Porins"/>
    <property type="match status" value="1"/>
</dbReference>
<gene>
    <name evidence="11" type="ORF">MNBD_GAMMA21-1057</name>
</gene>
<keyword evidence="5" id="KW-0406">Ion transport</keyword>
<evidence type="ECO:0000259" key="9">
    <source>
        <dbReference type="Pfam" id="PF00593"/>
    </source>
</evidence>
<dbReference type="InterPro" id="IPR012910">
    <property type="entry name" value="Plug_dom"/>
</dbReference>
<dbReference type="PANTHER" id="PTHR30069">
    <property type="entry name" value="TONB-DEPENDENT OUTER MEMBRANE RECEPTOR"/>
    <property type="match status" value="1"/>
</dbReference>
<dbReference type="AlphaFoldDB" id="A0A3B0ZIJ1"/>
<evidence type="ECO:0000256" key="5">
    <source>
        <dbReference type="ARBA" id="ARBA00023065"/>
    </source>
</evidence>
<name>A0A3B0ZIJ1_9ZZZZ</name>
<keyword evidence="7" id="KW-0472">Membrane</keyword>
<dbReference type="Gene3D" id="2.170.130.10">
    <property type="entry name" value="TonB-dependent receptor, plug domain"/>
    <property type="match status" value="1"/>
</dbReference>
<dbReference type="Gene3D" id="2.40.170.20">
    <property type="entry name" value="TonB-dependent receptor, beta-barrel domain"/>
    <property type="match status" value="1"/>
</dbReference>
<feature type="domain" description="TonB-dependent receptor plug" evidence="10">
    <location>
        <begin position="46"/>
        <end position="152"/>
    </location>
</feature>
<dbReference type="PROSITE" id="PS52016">
    <property type="entry name" value="TONB_DEPENDENT_REC_3"/>
    <property type="match status" value="1"/>
</dbReference>
<comment type="subcellular location">
    <subcellularLocation>
        <location evidence="1">Cell outer membrane</location>
        <topology evidence="1">Multi-pass membrane protein</topology>
    </subcellularLocation>
</comment>